<protein>
    <submittedName>
        <fullName evidence="1">Uncharacterized protein</fullName>
    </submittedName>
</protein>
<keyword evidence="2" id="KW-1185">Reference proteome</keyword>
<dbReference type="AlphaFoldDB" id="A0A1L9SB70"/>
<reference evidence="2" key="1">
    <citation type="journal article" date="2017" name="Genome Biol.">
        <title>Comparative genomics reveals high biological diversity and specific adaptations in the industrially and medically important fungal genus Aspergillus.</title>
        <authorList>
            <person name="de Vries R.P."/>
            <person name="Riley R."/>
            <person name="Wiebenga A."/>
            <person name="Aguilar-Osorio G."/>
            <person name="Amillis S."/>
            <person name="Uchima C.A."/>
            <person name="Anderluh G."/>
            <person name="Asadollahi M."/>
            <person name="Askin M."/>
            <person name="Barry K."/>
            <person name="Battaglia E."/>
            <person name="Bayram O."/>
            <person name="Benocci T."/>
            <person name="Braus-Stromeyer S.A."/>
            <person name="Caldana C."/>
            <person name="Canovas D."/>
            <person name="Cerqueira G.C."/>
            <person name="Chen F."/>
            <person name="Chen W."/>
            <person name="Choi C."/>
            <person name="Clum A."/>
            <person name="Dos Santos R.A."/>
            <person name="Damasio A.R."/>
            <person name="Diallinas G."/>
            <person name="Emri T."/>
            <person name="Fekete E."/>
            <person name="Flipphi M."/>
            <person name="Freyberg S."/>
            <person name="Gallo A."/>
            <person name="Gournas C."/>
            <person name="Habgood R."/>
            <person name="Hainaut M."/>
            <person name="Harispe M.L."/>
            <person name="Henrissat B."/>
            <person name="Hilden K.S."/>
            <person name="Hope R."/>
            <person name="Hossain A."/>
            <person name="Karabika E."/>
            <person name="Karaffa L."/>
            <person name="Karanyi Z."/>
            <person name="Krasevec N."/>
            <person name="Kuo A."/>
            <person name="Kusch H."/>
            <person name="LaButti K."/>
            <person name="Lagendijk E.L."/>
            <person name="Lapidus A."/>
            <person name="Levasseur A."/>
            <person name="Lindquist E."/>
            <person name="Lipzen A."/>
            <person name="Logrieco A.F."/>
            <person name="MacCabe A."/>
            <person name="Maekelae M.R."/>
            <person name="Malavazi I."/>
            <person name="Melin P."/>
            <person name="Meyer V."/>
            <person name="Mielnichuk N."/>
            <person name="Miskei M."/>
            <person name="Molnar A.P."/>
            <person name="Mule G."/>
            <person name="Ngan C.Y."/>
            <person name="Orejas M."/>
            <person name="Orosz E."/>
            <person name="Ouedraogo J.P."/>
            <person name="Overkamp K.M."/>
            <person name="Park H.-S."/>
            <person name="Perrone G."/>
            <person name="Piumi F."/>
            <person name="Punt P.J."/>
            <person name="Ram A.F."/>
            <person name="Ramon A."/>
            <person name="Rauscher S."/>
            <person name="Record E."/>
            <person name="Riano-Pachon D.M."/>
            <person name="Robert V."/>
            <person name="Roehrig J."/>
            <person name="Ruller R."/>
            <person name="Salamov A."/>
            <person name="Salih N.S."/>
            <person name="Samson R.A."/>
            <person name="Sandor E."/>
            <person name="Sanguinetti M."/>
            <person name="Schuetze T."/>
            <person name="Sepcic K."/>
            <person name="Shelest E."/>
            <person name="Sherlock G."/>
            <person name="Sophianopoulou V."/>
            <person name="Squina F.M."/>
            <person name="Sun H."/>
            <person name="Susca A."/>
            <person name="Todd R.B."/>
            <person name="Tsang A."/>
            <person name="Unkles S.E."/>
            <person name="van de Wiele N."/>
            <person name="van Rossen-Uffink D."/>
            <person name="Oliveira J.V."/>
            <person name="Vesth T.C."/>
            <person name="Visser J."/>
            <person name="Yu J.-H."/>
            <person name="Zhou M."/>
            <person name="Andersen M.R."/>
            <person name="Archer D.B."/>
            <person name="Baker S.E."/>
            <person name="Benoit I."/>
            <person name="Brakhage A.A."/>
            <person name="Braus G.H."/>
            <person name="Fischer R."/>
            <person name="Frisvad J.C."/>
            <person name="Goldman G.H."/>
            <person name="Houbraken J."/>
            <person name="Oakley B."/>
            <person name="Pocsi I."/>
            <person name="Scazzocchio C."/>
            <person name="Seiboth B."/>
            <person name="vanKuyk P.A."/>
            <person name="Wortman J."/>
            <person name="Dyer P.S."/>
            <person name="Grigoriev I.V."/>
        </authorList>
    </citation>
    <scope>NUCLEOTIDE SEQUENCE [LARGE SCALE GENOMIC DNA]</scope>
    <source>
        <strain evidence="2">CBS 506.65</strain>
    </source>
</reference>
<dbReference type="RefSeq" id="XP_022578940.1">
    <property type="nucleotide sequence ID" value="XM_022723741.1"/>
</dbReference>
<dbReference type="Proteomes" id="UP000184188">
    <property type="component" value="Unassembled WGS sequence"/>
</dbReference>
<gene>
    <name evidence="1" type="ORF">ASPZODRAFT_135255</name>
</gene>
<dbReference type="VEuPathDB" id="FungiDB:ASPZODRAFT_135255"/>
<organism evidence="1 2">
    <name type="scientific">Penicilliopsis zonata CBS 506.65</name>
    <dbReference type="NCBI Taxonomy" id="1073090"/>
    <lineage>
        <taxon>Eukaryota</taxon>
        <taxon>Fungi</taxon>
        <taxon>Dikarya</taxon>
        <taxon>Ascomycota</taxon>
        <taxon>Pezizomycotina</taxon>
        <taxon>Eurotiomycetes</taxon>
        <taxon>Eurotiomycetidae</taxon>
        <taxon>Eurotiales</taxon>
        <taxon>Aspergillaceae</taxon>
        <taxon>Penicilliopsis</taxon>
    </lineage>
</organism>
<sequence>MLQSQRSVLLPSLLSTCHANPICSALNTALGRCSQTTTTDSSWTPQGSLQCNPDLVENYPHTLNMSCSSPVPR</sequence>
<evidence type="ECO:0000313" key="2">
    <source>
        <dbReference type="Proteomes" id="UP000184188"/>
    </source>
</evidence>
<dbReference type="EMBL" id="KV878348">
    <property type="protein sequence ID" value="OJJ44430.1"/>
    <property type="molecule type" value="Genomic_DNA"/>
</dbReference>
<dbReference type="GeneID" id="34610206"/>
<proteinExistence type="predicted"/>
<name>A0A1L9SB70_9EURO</name>
<evidence type="ECO:0000313" key="1">
    <source>
        <dbReference type="EMBL" id="OJJ44430.1"/>
    </source>
</evidence>
<accession>A0A1L9SB70</accession>